<evidence type="ECO:0000256" key="1">
    <source>
        <dbReference type="SAM" id="Phobius"/>
    </source>
</evidence>
<sequence>MNSKVAFIIGSVVGVGIGVAGTYSYFKDKYEKLAEEDFNSRRVFDEDKKDEPVEPVVEKTADSRTVDKPSIAAYSAILQKEGYVNYSDMQDKKQKQEIAVDRPYVIQPSDFGEFDDYEKISLTYTADGVLLDDMNEIVDDIEETVGEDSLEHFGEYEDDSVYVRNDAKKCDYEILLDQRNYQEIFETHPHRTEM</sequence>
<keyword evidence="1" id="KW-1133">Transmembrane helix</keyword>
<dbReference type="EMBL" id="CYYW01000004">
    <property type="protein sequence ID" value="CUN72654.1"/>
    <property type="molecule type" value="Genomic_DNA"/>
</dbReference>
<gene>
    <name evidence="2" type="ORF">ERS852417_00878</name>
</gene>
<name>A0A173Z8T5_9FIRM</name>
<organism evidence="2 3">
    <name type="scientific">Agathobacter rectalis</name>
    <dbReference type="NCBI Taxonomy" id="39491"/>
    <lineage>
        <taxon>Bacteria</taxon>
        <taxon>Bacillati</taxon>
        <taxon>Bacillota</taxon>
        <taxon>Clostridia</taxon>
        <taxon>Lachnospirales</taxon>
        <taxon>Lachnospiraceae</taxon>
        <taxon>Agathobacter</taxon>
    </lineage>
</organism>
<feature type="transmembrane region" description="Helical" evidence="1">
    <location>
        <begin position="6"/>
        <end position="26"/>
    </location>
</feature>
<evidence type="ECO:0000313" key="2">
    <source>
        <dbReference type="EMBL" id="CUN72654.1"/>
    </source>
</evidence>
<protein>
    <submittedName>
        <fullName evidence="2">Uncharacterized protein</fullName>
    </submittedName>
</protein>
<reference evidence="2 3" key="1">
    <citation type="submission" date="2015-09" db="EMBL/GenBank/DDBJ databases">
        <authorList>
            <consortium name="Pathogen Informatics"/>
        </authorList>
    </citation>
    <scope>NUCLEOTIDE SEQUENCE [LARGE SCALE GENOMIC DNA]</scope>
    <source>
        <strain evidence="2 3">2789STDY5608860</strain>
    </source>
</reference>
<dbReference type="AlphaFoldDB" id="A0A173Z8T5"/>
<evidence type="ECO:0000313" key="3">
    <source>
        <dbReference type="Proteomes" id="UP000095384"/>
    </source>
</evidence>
<dbReference type="RefSeq" id="WP_055223462.1">
    <property type="nucleotide sequence ID" value="NZ_CYYW01000004.1"/>
</dbReference>
<dbReference type="Proteomes" id="UP000095384">
    <property type="component" value="Unassembled WGS sequence"/>
</dbReference>
<keyword evidence="1" id="KW-0472">Membrane</keyword>
<accession>A0A173Z8T5</accession>
<keyword evidence="1" id="KW-0812">Transmembrane</keyword>
<proteinExistence type="predicted"/>